<reference evidence="9" key="1">
    <citation type="journal article" date="2017" name="Nat. Microbiol.">
        <title>Global analysis of biosynthetic gene clusters reveals vast potential of secondary metabolite production in Penicillium species.</title>
        <authorList>
            <person name="Nielsen J.C."/>
            <person name="Grijseels S."/>
            <person name="Prigent S."/>
            <person name="Ji B."/>
            <person name="Dainat J."/>
            <person name="Nielsen K.F."/>
            <person name="Frisvad J.C."/>
            <person name="Workman M."/>
            <person name="Nielsen J."/>
        </authorList>
    </citation>
    <scope>NUCLEOTIDE SEQUENCE [LARGE SCALE GENOMIC DNA]</scope>
    <source>
        <strain evidence="9">IBT 11843</strain>
    </source>
</reference>
<dbReference type="AlphaFoldDB" id="A0A1V6PCK3"/>
<evidence type="ECO:0000256" key="3">
    <source>
        <dbReference type="ARBA" id="ARBA00022694"/>
    </source>
</evidence>
<dbReference type="SUPFAM" id="SSF52402">
    <property type="entry name" value="Adenine nucleotide alpha hydrolases-like"/>
    <property type="match status" value="1"/>
</dbReference>
<dbReference type="Pfam" id="PF01171">
    <property type="entry name" value="ATP_bind_3"/>
    <property type="match status" value="2"/>
</dbReference>
<dbReference type="InterPro" id="IPR012795">
    <property type="entry name" value="tRNA_Ile_lys_synt_N"/>
</dbReference>
<evidence type="ECO:0000256" key="6">
    <source>
        <dbReference type="ARBA" id="ARBA00048539"/>
    </source>
</evidence>
<keyword evidence="9" id="KW-1185">Reference proteome</keyword>
<dbReference type="OrthoDB" id="434144at2759"/>
<evidence type="ECO:0000259" key="7">
    <source>
        <dbReference type="Pfam" id="PF01171"/>
    </source>
</evidence>
<dbReference type="GO" id="GO:0008033">
    <property type="term" value="P:tRNA processing"/>
    <property type="evidence" value="ECO:0007669"/>
    <property type="project" value="UniProtKB-KW"/>
</dbReference>
<dbReference type="HAMAP" id="MF_01161">
    <property type="entry name" value="tRNA_Ile_lys_synt"/>
    <property type="match status" value="1"/>
</dbReference>
<dbReference type="InterPro" id="IPR011063">
    <property type="entry name" value="TilS/TtcA_N"/>
</dbReference>
<evidence type="ECO:0000256" key="5">
    <source>
        <dbReference type="ARBA" id="ARBA00022840"/>
    </source>
</evidence>
<evidence type="ECO:0000256" key="2">
    <source>
        <dbReference type="ARBA" id="ARBA00022598"/>
    </source>
</evidence>
<dbReference type="InterPro" id="IPR012094">
    <property type="entry name" value="tRNA_Ile_lys_synt"/>
</dbReference>
<keyword evidence="2" id="KW-0436">Ligase</keyword>
<dbReference type="STRING" id="69771.A0A1V6PCK3"/>
<protein>
    <recommendedName>
        <fullName evidence="1">tRNA(Ile)-lysidine synthetase</fullName>
        <ecNumber evidence="1">6.3.4.19</ecNumber>
    </recommendedName>
</protein>
<comment type="catalytic activity">
    <reaction evidence="6">
        <text>cytidine(34) in tRNA(Ile2) + L-lysine + ATP = lysidine(34) in tRNA(Ile2) + AMP + diphosphate + H(+)</text>
        <dbReference type="Rhea" id="RHEA:43744"/>
        <dbReference type="Rhea" id="RHEA-COMP:10625"/>
        <dbReference type="Rhea" id="RHEA-COMP:10670"/>
        <dbReference type="ChEBI" id="CHEBI:15378"/>
        <dbReference type="ChEBI" id="CHEBI:30616"/>
        <dbReference type="ChEBI" id="CHEBI:32551"/>
        <dbReference type="ChEBI" id="CHEBI:33019"/>
        <dbReference type="ChEBI" id="CHEBI:82748"/>
        <dbReference type="ChEBI" id="CHEBI:83665"/>
        <dbReference type="ChEBI" id="CHEBI:456215"/>
        <dbReference type="EC" id="6.3.4.19"/>
    </reaction>
</comment>
<sequence>MAPRIGISVSQFAEQFYRAWMTPRVVTHTERSGLNHDLVTLPWKIGLAVSGGADSMALAYLCRQMEQVSDPGVVSFTAFVVDHKARPESSQEAIKVAAWLRDMGIKTNILELDWSSTSARSQAEANANPVEMPSAFETHARKLRFQALGKACLQNDIKTLLLGHHRDDTVETTISRLCSGARGAALAGISEVARIPECHGLWGISEGGSYVKLLGTQRSDADPIRVRIDSKNSGKIEFHPSPQPLDARTFLPRWPTFKDQDPSSLPPWVSLQPPLASSSLLTATGGIWLCRPLLSFPKSRLVETCKHNKVPYVSDPTNFDPTLTIRNTIRHLLSKKALPRALQPASILSLIKAEQAALQKTQDISNEILASRCHILDLNLRTGALIVEFNNTLSSTETALGVKSRRLLSTIMRRVTDLIAPCPANHYNLRHYDPCVSKIFPDRYTVSQAKYLRDREPFTAGGVLFSPLTPQFKLDPKDTTTPKSSHSIPGKNIWRLSRPLFMKNRKPKMQFEQGTWALWDDRYWFRFTMAPDLELNGRAYSNLKPPSLVVRPFETTDRLRIRDEEGMLAGEEYGRVAPSAEFVSRYVQSLFALEAPGSVRHTIPVLTLKEMSPSGHSETPEQLLLLPTFGLCLSGMKRGPAFDEMNFYWKGVWWKMSWNWRYKMIDTEAVRLMGGPGVTDKPTGYGTDV</sequence>
<dbReference type="Proteomes" id="UP000191522">
    <property type="component" value="Unassembled WGS sequence"/>
</dbReference>
<gene>
    <name evidence="8" type="ORF">PENDEC_c009G01928</name>
</gene>
<organism evidence="8 9">
    <name type="scientific">Penicillium decumbens</name>
    <dbReference type="NCBI Taxonomy" id="69771"/>
    <lineage>
        <taxon>Eukaryota</taxon>
        <taxon>Fungi</taxon>
        <taxon>Dikarya</taxon>
        <taxon>Ascomycota</taxon>
        <taxon>Pezizomycotina</taxon>
        <taxon>Eurotiomycetes</taxon>
        <taxon>Eurotiomycetidae</taxon>
        <taxon>Eurotiales</taxon>
        <taxon>Aspergillaceae</taxon>
        <taxon>Penicillium</taxon>
    </lineage>
</organism>
<keyword evidence="4" id="KW-0547">Nucleotide-binding</keyword>
<evidence type="ECO:0000313" key="8">
    <source>
        <dbReference type="EMBL" id="OQD74810.1"/>
    </source>
</evidence>
<dbReference type="PANTHER" id="PTHR43033:SF1">
    <property type="entry name" value="TRNA(ILE)-LYSIDINE SYNTHASE-RELATED"/>
    <property type="match status" value="1"/>
</dbReference>
<dbReference type="OMA" id="ARIPECH"/>
<dbReference type="InterPro" id="IPR014729">
    <property type="entry name" value="Rossmann-like_a/b/a_fold"/>
</dbReference>
<accession>A0A1V6PCK3</accession>
<evidence type="ECO:0000313" key="9">
    <source>
        <dbReference type="Proteomes" id="UP000191522"/>
    </source>
</evidence>
<comment type="caution">
    <text evidence="8">The sequence shown here is derived from an EMBL/GenBank/DDBJ whole genome shotgun (WGS) entry which is preliminary data.</text>
</comment>
<evidence type="ECO:0000256" key="4">
    <source>
        <dbReference type="ARBA" id="ARBA00022741"/>
    </source>
</evidence>
<feature type="domain" description="tRNA(Ile)-lysidine/2-thiocytidine synthase N-terminal" evidence="7">
    <location>
        <begin position="283"/>
        <end position="331"/>
    </location>
</feature>
<dbReference type="GO" id="GO:0032267">
    <property type="term" value="F:tRNA(Ile)-lysidine synthase activity"/>
    <property type="evidence" value="ECO:0007669"/>
    <property type="project" value="UniProtKB-EC"/>
</dbReference>
<name>A0A1V6PCK3_PENDC</name>
<dbReference type="GO" id="GO:0005524">
    <property type="term" value="F:ATP binding"/>
    <property type="evidence" value="ECO:0007669"/>
    <property type="project" value="UniProtKB-KW"/>
</dbReference>
<keyword evidence="3" id="KW-0819">tRNA processing</keyword>
<proteinExistence type="inferred from homology"/>
<dbReference type="EMBL" id="MDYL01000009">
    <property type="protein sequence ID" value="OQD74810.1"/>
    <property type="molecule type" value="Genomic_DNA"/>
</dbReference>
<dbReference type="PANTHER" id="PTHR43033">
    <property type="entry name" value="TRNA(ILE)-LYSIDINE SYNTHASE-RELATED"/>
    <property type="match status" value="1"/>
</dbReference>
<dbReference type="Gene3D" id="3.40.50.620">
    <property type="entry name" value="HUPs"/>
    <property type="match status" value="1"/>
</dbReference>
<evidence type="ECO:0000256" key="1">
    <source>
        <dbReference type="ARBA" id="ARBA00013267"/>
    </source>
</evidence>
<keyword evidence="5" id="KW-0067">ATP-binding</keyword>
<dbReference type="CDD" id="cd01992">
    <property type="entry name" value="TilS_N"/>
    <property type="match status" value="1"/>
</dbReference>
<feature type="domain" description="tRNA(Ile)-lysidine/2-thiocytidine synthase N-terminal" evidence="7">
    <location>
        <begin position="45"/>
        <end position="195"/>
    </location>
</feature>
<dbReference type="EC" id="6.3.4.19" evidence="1"/>